<dbReference type="InterPro" id="IPR011009">
    <property type="entry name" value="Kinase-like_dom_sf"/>
</dbReference>
<evidence type="ECO:0000256" key="6">
    <source>
        <dbReference type="ARBA" id="ARBA00022840"/>
    </source>
</evidence>
<dbReference type="PROSITE" id="PS50011">
    <property type="entry name" value="PROTEIN_KINASE_DOM"/>
    <property type="match status" value="1"/>
</dbReference>
<dbReference type="Gene3D" id="1.10.510.10">
    <property type="entry name" value="Transferase(Phosphotransferase) domain 1"/>
    <property type="match status" value="1"/>
</dbReference>
<keyword evidence="5 8" id="KW-0418">Kinase</keyword>
<dbReference type="PROSITE" id="PS00108">
    <property type="entry name" value="PROTEIN_KINASE_ST"/>
    <property type="match status" value="1"/>
</dbReference>
<evidence type="ECO:0000259" key="7">
    <source>
        <dbReference type="PROSITE" id="PS50011"/>
    </source>
</evidence>
<dbReference type="EC" id="2.7.11.1" evidence="1"/>
<dbReference type="GO" id="GO:0004674">
    <property type="term" value="F:protein serine/threonine kinase activity"/>
    <property type="evidence" value="ECO:0007669"/>
    <property type="project" value="UniProtKB-KW"/>
</dbReference>
<evidence type="ECO:0000256" key="5">
    <source>
        <dbReference type="ARBA" id="ARBA00022777"/>
    </source>
</evidence>
<dbReference type="InterPro" id="IPR008271">
    <property type="entry name" value="Ser/Thr_kinase_AS"/>
</dbReference>
<protein>
    <recommendedName>
        <fullName evidence="1">non-specific serine/threonine protein kinase</fullName>
        <ecNumber evidence="1">2.7.11.1</ecNumber>
    </recommendedName>
</protein>
<dbReference type="Proteomes" id="UP001240447">
    <property type="component" value="Unassembled WGS sequence"/>
</dbReference>
<name>A0ABT9NQ02_9ACTN</name>
<keyword evidence="9" id="KW-1185">Reference proteome</keyword>
<keyword evidence="4" id="KW-0547">Nucleotide-binding</keyword>
<keyword evidence="2 8" id="KW-0723">Serine/threonine-protein kinase</keyword>
<evidence type="ECO:0000313" key="9">
    <source>
        <dbReference type="Proteomes" id="UP001240447"/>
    </source>
</evidence>
<organism evidence="8 9">
    <name type="scientific">Nocardioides massiliensis</name>
    <dbReference type="NCBI Taxonomy" id="1325935"/>
    <lineage>
        <taxon>Bacteria</taxon>
        <taxon>Bacillati</taxon>
        <taxon>Actinomycetota</taxon>
        <taxon>Actinomycetes</taxon>
        <taxon>Propionibacteriales</taxon>
        <taxon>Nocardioidaceae</taxon>
        <taxon>Nocardioides</taxon>
    </lineage>
</organism>
<dbReference type="SUPFAM" id="SSF56112">
    <property type="entry name" value="Protein kinase-like (PK-like)"/>
    <property type="match status" value="1"/>
</dbReference>
<dbReference type="RefSeq" id="WP_068121215.1">
    <property type="nucleotide sequence ID" value="NZ_CCXJ01000348.1"/>
</dbReference>
<dbReference type="EMBL" id="JAUSQM010000001">
    <property type="protein sequence ID" value="MDP9822501.1"/>
    <property type="molecule type" value="Genomic_DNA"/>
</dbReference>
<gene>
    <name evidence="8" type="ORF">J2S59_002310</name>
</gene>
<keyword evidence="6" id="KW-0067">ATP-binding</keyword>
<evidence type="ECO:0000256" key="4">
    <source>
        <dbReference type="ARBA" id="ARBA00022741"/>
    </source>
</evidence>
<dbReference type="Pfam" id="PF00069">
    <property type="entry name" value="Pkinase"/>
    <property type="match status" value="1"/>
</dbReference>
<accession>A0ABT9NQ02</accession>
<proteinExistence type="predicted"/>
<dbReference type="SMART" id="SM00220">
    <property type="entry name" value="S_TKc"/>
    <property type="match status" value="1"/>
</dbReference>
<evidence type="ECO:0000256" key="1">
    <source>
        <dbReference type="ARBA" id="ARBA00012513"/>
    </source>
</evidence>
<dbReference type="PANTHER" id="PTHR43289:SF6">
    <property type="entry name" value="SERINE_THREONINE-PROTEIN KINASE NEKL-3"/>
    <property type="match status" value="1"/>
</dbReference>
<reference evidence="8 9" key="1">
    <citation type="submission" date="2023-07" db="EMBL/GenBank/DDBJ databases">
        <title>Sequencing the genomes of 1000 actinobacteria strains.</title>
        <authorList>
            <person name="Klenk H.-P."/>
        </authorList>
    </citation>
    <scope>NUCLEOTIDE SEQUENCE [LARGE SCALE GENOMIC DNA]</scope>
    <source>
        <strain evidence="8 9">GD13</strain>
    </source>
</reference>
<dbReference type="CDD" id="cd14014">
    <property type="entry name" value="STKc_PknB_like"/>
    <property type="match status" value="1"/>
</dbReference>
<dbReference type="PANTHER" id="PTHR43289">
    <property type="entry name" value="MITOGEN-ACTIVATED PROTEIN KINASE KINASE KINASE 20-RELATED"/>
    <property type="match status" value="1"/>
</dbReference>
<sequence>MSSQHRAHLQDTWGFTEGDPITEDLTAMRLLGGGENFEAYLAFDDVTYGAVVVKMVRPGLVDSASVLRGLRREVASLDLVNHPVVVRGLRAVTEGERPHVVLEHLEGPRLSTLIRKYGPLQQHQYLPLAIEIASALHYFRRVGLVHLDIKPSNIIMGAPARLIDLSVARTPEQAAQLTYPIGTDLYMAPEQTDPPTTGTPGYASDVFGLGASLFEAIAGYRPFDDGDRDGADLAARFPQTRDLSYTLPEDKVAPDVAAAVYAALDPDPAKRPAPAELAEALEPALARVPRGRLAGFKVRA</sequence>
<comment type="caution">
    <text evidence="8">The sequence shown here is derived from an EMBL/GenBank/DDBJ whole genome shotgun (WGS) entry which is preliminary data.</text>
</comment>
<keyword evidence="3" id="KW-0808">Transferase</keyword>
<dbReference type="InterPro" id="IPR000719">
    <property type="entry name" value="Prot_kinase_dom"/>
</dbReference>
<evidence type="ECO:0000256" key="3">
    <source>
        <dbReference type="ARBA" id="ARBA00022679"/>
    </source>
</evidence>
<evidence type="ECO:0000313" key="8">
    <source>
        <dbReference type="EMBL" id="MDP9822501.1"/>
    </source>
</evidence>
<feature type="domain" description="Protein kinase" evidence="7">
    <location>
        <begin position="25"/>
        <end position="285"/>
    </location>
</feature>
<evidence type="ECO:0000256" key="2">
    <source>
        <dbReference type="ARBA" id="ARBA00022527"/>
    </source>
</evidence>